<keyword evidence="3" id="KW-1185">Reference proteome</keyword>
<protein>
    <submittedName>
        <fullName evidence="2">Uncharacterized protein</fullName>
    </submittedName>
</protein>
<proteinExistence type="predicted"/>
<gene>
    <name evidence="2" type="ORF">Glove_396g68</name>
</gene>
<sequence>MIQIKDISSGLKPYWNEFTKEISQRLLLPTKTSSVTVDLNSLNSSSRKLTQNSWFSVKALKSEKQQENLQMIYFVAKKNRLYLAKNRRKCKEKKQKMTNKKEEKKPAGKTKKNKTLSNSKTERNFDKMVLNSKVEVLSAIGNEGISQNKKALRAKCLIN</sequence>
<accession>A0A397H5X8</accession>
<organism evidence="2 3">
    <name type="scientific">Diversispora epigaea</name>
    <dbReference type="NCBI Taxonomy" id="1348612"/>
    <lineage>
        <taxon>Eukaryota</taxon>
        <taxon>Fungi</taxon>
        <taxon>Fungi incertae sedis</taxon>
        <taxon>Mucoromycota</taxon>
        <taxon>Glomeromycotina</taxon>
        <taxon>Glomeromycetes</taxon>
        <taxon>Diversisporales</taxon>
        <taxon>Diversisporaceae</taxon>
        <taxon>Diversispora</taxon>
    </lineage>
</organism>
<evidence type="ECO:0000313" key="2">
    <source>
        <dbReference type="EMBL" id="RHZ56823.1"/>
    </source>
</evidence>
<reference evidence="2 3" key="1">
    <citation type="submission" date="2018-08" db="EMBL/GenBank/DDBJ databases">
        <title>Genome and evolution of the arbuscular mycorrhizal fungus Diversispora epigaea (formerly Glomus versiforme) and its bacterial endosymbionts.</title>
        <authorList>
            <person name="Sun X."/>
            <person name="Fei Z."/>
            <person name="Harrison M."/>
        </authorList>
    </citation>
    <scope>NUCLEOTIDE SEQUENCE [LARGE SCALE GENOMIC DNA]</scope>
    <source>
        <strain evidence="2 3">IT104</strain>
    </source>
</reference>
<feature type="region of interest" description="Disordered" evidence="1">
    <location>
        <begin position="85"/>
        <end position="123"/>
    </location>
</feature>
<evidence type="ECO:0000313" key="3">
    <source>
        <dbReference type="Proteomes" id="UP000266861"/>
    </source>
</evidence>
<comment type="caution">
    <text evidence="2">The sequence shown here is derived from an EMBL/GenBank/DDBJ whole genome shotgun (WGS) entry which is preliminary data.</text>
</comment>
<evidence type="ECO:0000256" key="1">
    <source>
        <dbReference type="SAM" id="MobiDB-lite"/>
    </source>
</evidence>
<dbReference type="EMBL" id="PQFF01000353">
    <property type="protein sequence ID" value="RHZ56823.1"/>
    <property type="molecule type" value="Genomic_DNA"/>
</dbReference>
<name>A0A397H5X8_9GLOM</name>
<dbReference type="OrthoDB" id="2490079at2759"/>
<feature type="compositionally biased region" description="Basic residues" evidence="1">
    <location>
        <begin position="85"/>
        <end position="98"/>
    </location>
</feature>
<dbReference type="Proteomes" id="UP000266861">
    <property type="component" value="Unassembled WGS sequence"/>
</dbReference>
<dbReference type="AlphaFoldDB" id="A0A397H5X8"/>